<sequence>MKKQLLHWVIALTLTTTYAQTDFRSALLAADGIEFTEYWNIYKDDDGKQQITDPRYKVHLVAIENAFGKVVGFDAIDTSNDKKRLFYNYEDDRLDHYGKPAFITNIETKRGYALIEGVLFEFTGLETDGTGFTIDALWFPAGKDTAGKKKKKLSFKEKLKRLKSQMGGGNPLVGAFMEKDLDQMVSEYFTQMKNLQEAHPLTPEEQNEVRAMTAKVDQRNAEIQSKNAAYWNSEEGKRVRQQMRADSGKATTWHIKNGRSSAVSVGINGQTKTLQAGETWTISCQSDAFFAHKESTQWVHDGLIGKGSENCGSTFTIQ</sequence>
<organism evidence="1 2">
    <name type="scientific">Sediminicola luteus</name>
    <dbReference type="NCBI Taxonomy" id="319238"/>
    <lineage>
        <taxon>Bacteria</taxon>
        <taxon>Pseudomonadati</taxon>
        <taxon>Bacteroidota</taxon>
        <taxon>Flavobacteriia</taxon>
        <taxon>Flavobacteriales</taxon>
        <taxon>Flavobacteriaceae</taxon>
        <taxon>Sediminicola</taxon>
    </lineage>
</organism>
<name>A0A2A4GAB2_9FLAO</name>
<protein>
    <submittedName>
        <fullName evidence="1">Uncharacterized protein</fullName>
    </submittedName>
</protein>
<proteinExistence type="predicted"/>
<accession>A0A2A4GAB2</accession>
<dbReference type="Proteomes" id="UP000219559">
    <property type="component" value="Unassembled WGS sequence"/>
</dbReference>
<reference evidence="1 2" key="1">
    <citation type="submission" date="2017-04" db="EMBL/GenBank/DDBJ databases">
        <title>A new member of the family Flavobacteriaceae isolated from ascidians.</title>
        <authorList>
            <person name="Chen L."/>
        </authorList>
    </citation>
    <scope>NUCLEOTIDE SEQUENCE [LARGE SCALE GENOMIC DNA]</scope>
    <source>
        <strain evidence="1 2">HQA918</strain>
    </source>
</reference>
<comment type="caution">
    <text evidence="1">The sequence shown here is derived from an EMBL/GenBank/DDBJ whole genome shotgun (WGS) entry which is preliminary data.</text>
</comment>
<dbReference type="AlphaFoldDB" id="A0A2A4GAB2"/>
<evidence type="ECO:0000313" key="2">
    <source>
        <dbReference type="Proteomes" id="UP000219559"/>
    </source>
</evidence>
<evidence type="ECO:0000313" key="1">
    <source>
        <dbReference type="EMBL" id="PCE64914.1"/>
    </source>
</evidence>
<gene>
    <name evidence="1" type="ORF">B7P33_07055</name>
</gene>
<dbReference type="EMBL" id="NBWU01000002">
    <property type="protein sequence ID" value="PCE64914.1"/>
    <property type="molecule type" value="Genomic_DNA"/>
</dbReference>
<keyword evidence="2" id="KW-1185">Reference proteome</keyword>
<dbReference type="RefSeq" id="WP_097440194.1">
    <property type="nucleotide sequence ID" value="NZ_KZ300476.1"/>
</dbReference>